<feature type="compositionally biased region" description="Basic and acidic residues" evidence="1">
    <location>
        <begin position="493"/>
        <end position="521"/>
    </location>
</feature>
<evidence type="ECO:0000313" key="2">
    <source>
        <dbReference type="EMBL" id="GFR63694.1"/>
    </source>
</evidence>
<feature type="region of interest" description="Disordered" evidence="1">
    <location>
        <begin position="458"/>
        <end position="597"/>
    </location>
</feature>
<feature type="region of interest" description="Disordered" evidence="1">
    <location>
        <begin position="149"/>
        <end position="207"/>
    </location>
</feature>
<feature type="region of interest" description="Disordered" evidence="1">
    <location>
        <begin position="251"/>
        <end position="301"/>
    </location>
</feature>
<evidence type="ECO:0000256" key="1">
    <source>
        <dbReference type="SAM" id="MobiDB-lite"/>
    </source>
</evidence>
<reference evidence="2 3" key="1">
    <citation type="journal article" date="2021" name="Elife">
        <title>Chloroplast acquisition without the gene transfer in kleptoplastic sea slugs, Plakobranchus ocellatus.</title>
        <authorList>
            <person name="Maeda T."/>
            <person name="Takahashi S."/>
            <person name="Yoshida T."/>
            <person name="Shimamura S."/>
            <person name="Takaki Y."/>
            <person name="Nagai Y."/>
            <person name="Toyoda A."/>
            <person name="Suzuki Y."/>
            <person name="Arimoto A."/>
            <person name="Ishii H."/>
            <person name="Satoh N."/>
            <person name="Nishiyama T."/>
            <person name="Hasebe M."/>
            <person name="Maruyama T."/>
            <person name="Minagawa J."/>
            <person name="Obokata J."/>
            <person name="Shigenobu S."/>
        </authorList>
    </citation>
    <scope>NUCLEOTIDE SEQUENCE [LARGE SCALE GENOMIC DNA]</scope>
</reference>
<feature type="compositionally biased region" description="Low complexity" evidence="1">
    <location>
        <begin position="571"/>
        <end position="588"/>
    </location>
</feature>
<protein>
    <recommendedName>
        <fullName evidence="4">C2H2-type domain-containing protein</fullName>
    </recommendedName>
</protein>
<dbReference type="Proteomes" id="UP000762676">
    <property type="component" value="Unassembled WGS sequence"/>
</dbReference>
<evidence type="ECO:0000313" key="3">
    <source>
        <dbReference type="Proteomes" id="UP000762676"/>
    </source>
</evidence>
<comment type="caution">
    <text evidence="2">The sequence shown here is derived from an EMBL/GenBank/DDBJ whole genome shotgun (WGS) entry which is preliminary data.</text>
</comment>
<feature type="compositionally biased region" description="Polar residues" evidence="1">
    <location>
        <begin position="1"/>
        <end position="16"/>
    </location>
</feature>
<sequence length="720" mass="77272">MWKRLQQNGADSSTQVWGIGDRERQEVRDRHTDRQGGTLCLRVRQTDRNRQKSKTLKLLTQTKMFYKGSNPHPTRAGTGRFHVDDEEEEDDDANPSSLPSVRCDTCDVRFSDPATLESHKTLCGGRGKIFMPYDPPANGYLHNGFSGVSRRSRVSEGDHGSPGREPSEEREEDLDSELDDAQPGGTRELENGHVDEERPVTPGNPSFKRKLLEASLEQKVRGQTRSDENFILGLRNRMLNSLHSFRDTRVEGECAGEQEPEDSVHGDADSDVEPSMQDGKRRRFSEDVSGEDTSKTSGSEDPAVTWALKMAGRGVFGDVNNVSLEPLAATRAAVSQQGMHGTRAGGDHPREGLPEEVSVFRSMLFQLQQQQLMQVQMIQQMRRQLVASGVDPKQLPADLDLSMMSSEGLASVGAAMSGLQNATAAAAARAARSGTSGPDGDTAFKALNCPDLISSTRTSAVERGGARRSRNCSPHTDEGRGAAEQPGSLSPGEDARNRDSRVGDEDRNSESRSRDKIEDLTRVTASLPPTSSSPSLPLSSPPSSSSFPMHGDLSHKYLNLPGSDLSPFSGLLASAGSQQLPSSSLAPPGRNPLEILQEKTAASLSALPLPASLSALRPPPPSTSLTSTSGSSVFPGSEPKSLASSSSMLSSSALFASSPSLSALQKETDALKPSPILPPISLPMTPEAYKGYIQRGTRSARTYDVVTEPGLAPSTPPPQA</sequence>
<evidence type="ECO:0008006" key="4">
    <source>
        <dbReference type="Google" id="ProtNLM"/>
    </source>
</evidence>
<organism evidence="2 3">
    <name type="scientific">Elysia marginata</name>
    <dbReference type="NCBI Taxonomy" id="1093978"/>
    <lineage>
        <taxon>Eukaryota</taxon>
        <taxon>Metazoa</taxon>
        <taxon>Spiralia</taxon>
        <taxon>Lophotrochozoa</taxon>
        <taxon>Mollusca</taxon>
        <taxon>Gastropoda</taxon>
        <taxon>Heterobranchia</taxon>
        <taxon>Euthyneura</taxon>
        <taxon>Panpulmonata</taxon>
        <taxon>Sacoglossa</taxon>
        <taxon>Placobranchoidea</taxon>
        <taxon>Plakobranchidae</taxon>
        <taxon>Elysia</taxon>
    </lineage>
</organism>
<feature type="region of interest" description="Disordered" evidence="1">
    <location>
        <begin position="1"/>
        <end position="34"/>
    </location>
</feature>
<feature type="compositionally biased region" description="Basic and acidic residues" evidence="1">
    <location>
        <begin position="20"/>
        <end position="34"/>
    </location>
</feature>
<dbReference type="AlphaFoldDB" id="A0AAV4ESC0"/>
<feature type="compositionally biased region" description="Basic and acidic residues" evidence="1">
    <location>
        <begin position="153"/>
        <end position="167"/>
    </location>
</feature>
<gene>
    <name evidence="2" type="ORF">ElyMa_001901700</name>
</gene>
<feature type="compositionally biased region" description="Low complexity" evidence="1">
    <location>
        <begin position="526"/>
        <end position="546"/>
    </location>
</feature>
<dbReference type="EMBL" id="BMAT01003862">
    <property type="protein sequence ID" value="GFR63694.1"/>
    <property type="molecule type" value="Genomic_DNA"/>
</dbReference>
<feature type="region of interest" description="Disordered" evidence="1">
    <location>
        <begin position="611"/>
        <end position="645"/>
    </location>
</feature>
<name>A0AAV4ESC0_9GAST</name>
<feature type="compositionally biased region" description="Basic and acidic residues" evidence="1">
    <location>
        <begin position="187"/>
        <end position="199"/>
    </location>
</feature>
<keyword evidence="3" id="KW-1185">Reference proteome</keyword>
<accession>A0AAV4ESC0</accession>
<proteinExistence type="predicted"/>
<feature type="compositionally biased region" description="Low complexity" evidence="1">
    <location>
        <begin position="623"/>
        <end position="632"/>
    </location>
</feature>
<feature type="compositionally biased region" description="Acidic residues" evidence="1">
    <location>
        <begin position="168"/>
        <end position="180"/>
    </location>
</feature>